<dbReference type="EMBL" id="JAHDVG010000469">
    <property type="protein sequence ID" value="KAH1180945.1"/>
    <property type="molecule type" value="Genomic_DNA"/>
</dbReference>
<reference evidence="1" key="1">
    <citation type="submission" date="2021-09" db="EMBL/GenBank/DDBJ databases">
        <title>The genome of Mauremys mutica provides insights into the evolution of semi-aquatic lifestyle.</title>
        <authorList>
            <person name="Gong S."/>
            <person name="Gao Y."/>
        </authorList>
    </citation>
    <scope>NUCLEOTIDE SEQUENCE</scope>
    <source>
        <strain evidence="1">MM-2020</strain>
        <tissue evidence="1">Muscle</tissue>
    </source>
</reference>
<proteinExistence type="predicted"/>
<protein>
    <submittedName>
        <fullName evidence="1">Uncharacterized protein</fullName>
    </submittedName>
</protein>
<keyword evidence="2" id="KW-1185">Reference proteome</keyword>
<accession>A0A9D4B5F1</accession>
<dbReference type="AlphaFoldDB" id="A0A9D4B5F1"/>
<evidence type="ECO:0000313" key="1">
    <source>
        <dbReference type="EMBL" id="KAH1180945.1"/>
    </source>
</evidence>
<organism evidence="1 2">
    <name type="scientific">Mauremys mutica</name>
    <name type="common">yellowpond turtle</name>
    <dbReference type="NCBI Taxonomy" id="74926"/>
    <lineage>
        <taxon>Eukaryota</taxon>
        <taxon>Metazoa</taxon>
        <taxon>Chordata</taxon>
        <taxon>Craniata</taxon>
        <taxon>Vertebrata</taxon>
        <taxon>Euteleostomi</taxon>
        <taxon>Archelosauria</taxon>
        <taxon>Testudinata</taxon>
        <taxon>Testudines</taxon>
        <taxon>Cryptodira</taxon>
        <taxon>Durocryptodira</taxon>
        <taxon>Testudinoidea</taxon>
        <taxon>Geoemydidae</taxon>
        <taxon>Geoemydinae</taxon>
        <taxon>Mauremys</taxon>
    </lineage>
</organism>
<evidence type="ECO:0000313" key="2">
    <source>
        <dbReference type="Proteomes" id="UP000827986"/>
    </source>
</evidence>
<dbReference type="PANTHER" id="PTHR37162:SF10">
    <property type="entry name" value="DUF4371 DOMAIN-CONTAINING PROTEIN"/>
    <property type="match status" value="1"/>
</dbReference>
<sequence>MTSPPWTRINAFAPLDQDRHLRPPRSWTGDFAPSDQDRHPTKFVIIVYFWTPMAPKRRKCVFNDELKSKYTFIKASTNNDNSEVECVKCRSVFSIANSGKTDIENHIQTVKHKRAMSAAIASMSVTSYFKKKQFEDAERKLAAAEGLWAYHTVMNNHSFRSMDCTCKLIKTCFDARFTCSRTKCEAIVTDVLVPYAKQLLEEDLDAANFISIYSDASNHKEVVMNS</sequence>
<dbReference type="Proteomes" id="UP000827986">
    <property type="component" value="Unassembled WGS sequence"/>
</dbReference>
<comment type="caution">
    <text evidence="1">The sequence shown here is derived from an EMBL/GenBank/DDBJ whole genome shotgun (WGS) entry which is preliminary data.</text>
</comment>
<dbReference type="PANTHER" id="PTHR37162">
    <property type="entry name" value="HAT FAMILY DIMERISATION DOMAINCONTAINING PROTEIN-RELATED"/>
    <property type="match status" value="1"/>
</dbReference>
<gene>
    <name evidence="1" type="ORF">KIL84_001879</name>
</gene>
<name>A0A9D4B5F1_9SAUR</name>